<dbReference type="InterPro" id="IPR036188">
    <property type="entry name" value="FAD/NAD-bd_sf"/>
</dbReference>
<evidence type="ECO:0000256" key="11">
    <source>
        <dbReference type="RuleBase" id="RU364052"/>
    </source>
</evidence>
<evidence type="ECO:0000256" key="3">
    <source>
        <dbReference type="ARBA" id="ARBA00004744"/>
    </source>
</evidence>
<comment type="subcellular location">
    <subcellularLocation>
        <location evidence="11">Cytoplasm</location>
    </subcellularLocation>
</comment>
<evidence type="ECO:0000256" key="5">
    <source>
        <dbReference type="ARBA" id="ARBA00012402"/>
    </source>
</evidence>
<accession>A0A090YLX9</accession>
<dbReference type="PANTHER" id="PTHR42923">
    <property type="entry name" value="PROTOPORPHYRINOGEN OXIDASE"/>
    <property type="match status" value="1"/>
</dbReference>
<evidence type="ECO:0000256" key="1">
    <source>
        <dbReference type="ARBA" id="ARBA00001755"/>
    </source>
</evidence>
<comment type="similarity">
    <text evidence="4 11">Belongs to the protoporphyrinogen/coproporphyrinogen oxidase family. Coproporphyrinogen III oxidase subfamily.</text>
</comment>
<proteinExistence type="inferred from homology"/>
<evidence type="ECO:0000313" key="14">
    <source>
        <dbReference type="Proteomes" id="UP000029278"/>
    </source>
</evidence>
<dbReference type="Gene3D" id="1.10.3110.10">
    <property type="entry name" value="protoporphyrinogen ix oxidase, domain 3"/>
    <property type="match status" value="1"/>
</dbReference>
<dbReference type="STRING" id="44252.DJ90_2794"/>
<protein>
    <recommendedName>
        <fullName evidence="6 11">Coproporphyrinogen III oxidase</fullName>
        <ecNumber evidence="5 11">1.3.3.15</ecNumber>
    </recommendedName>
</protein>
<dbReference type="InterPro" id="IPR050464">
    <property type="entry name" value="Zeta_carotene_desat/Oxidored"/>
</dbReference>
<dbReference type="GeneID" id="77008495"/>
<evidence type="ECO:0000256" key="2">
    <source>
        <dbReference type="ARBA" id="ARBA00001974"/>
    </source>
</evidence>
<dbReference type="PATRIC" id="fig|44252.3.peg.6095"/>
<dbReference type="InterPro" id="IPR004572">
    <property type="entry name" value="Protoporphyrinogen_oxidase"/>
</dbReference>
<evidence type="ECO:0000256" key="8">
    <source>
        <dbReference type="ARBA" id="ARBA00022827"/>
    </source>
</evidence>
<evidence type="ECO:0000256" key="10">
    <source>
        <dbReference type="ARBA" id="ARBA00023133"/>
    </source>
</evidence>
<evidence type="ECO:0000256" key="7">
    <source>
        <dbReference type="ARBA" id="ARBA00022630"/>
    </source>
</evidence>
<comment type="catalytic activity">
    <reaction evidence="1">
        <text>coproporphyrinogen III + 3 O2 = coproporphyrin III + 3 H2O2</text>
        <dbReference type="Rhea" id="RHEA:43436"/>
        <dbReference type="ChEBI" id="CHEBI:15379"/>
        <dbReference type="ChEBI" id="CHEBI:16240"/>
        <dbReference type="ChEBI" id="CHEBI:57309"/>
        <dbReference type="ChEBI" id="CHEBI:131725"/>
        <dbReference type="EC" id="1.3.3.15"/>
    </reaction>
    <physiologicalReaction direction="left-to-right" evidence="1">
        <dbReference type="Rhea" id="RHEA:43437"/>
    </physiologicalReaction>
</comment>
<dbReference type="Gene3D" id="3.50.50.60">
    <property type="entry name" value="FAD/NAD(P)-binding domain"/>
    <property type="match status" value="1"/>
</dbReference>
<dbReference type="NCBIfam" id="TIGR00562">
    <property type="entry name" value="proto_IX_ox"/>
    <property type="match status" value="1"/>
</dbReference>
<dbReference type="UniPathway" id="UPA00252"/>
<dbReference type="HOGENOM" id="CLU_009629_3_0_9"/>
<dbReference type="GO" id="GO:0006783">
    <property type="term" value="P:heme biosynthetic process"/>
    <property type="evidence" value="ECO:0007669"/>
    <property type="project" value="UniProtKB-UniRule"/>
</dbReference>
<feature type="domain" description="Amine oxidase" evidence="12">
    <location>
        <begin position="12"/>
        <end position="468"/>
    </location>
</feature>
<dbReference type="PANTHER" id="PTHR42923:SF3">
    <property type="entry name" value="PROTOPORPHYRINOGEN OXIDASE"/>
    <property type="match status" value="1"/>
</dbReference>
<dbReference type="RefSeq" id="WP_036624415.1">
    <property type="nucleotide sequence ID" value="NZ_BOSD01000003.1"/>
</dbReference>
<keyword evidence="14" id="KW-1185">Reference proteome</keyword>
<dbReference type="SUPFAM" id="SSF54373">
    <property type="entry name" value="FAD-linked reductases, C-terminal domain"/>
    <property type="match status" value="1"/>
</dbReference>
<dbReference type="AlphaFoldDB" id="A0A090YLX9"/>
<organism evidence="13 14">
    <name type="scientific">Paenibacillus macerans</name>
    <name type="common">Bacillus macerans</name>
    <dbReference type="NCBI Taxonomy" id="44252"/>
    <lineage>
        <taxon>Bacteria</taxon>
        <taxon>Bacillati</taxon>
        <taxon>Bacillota</taxon>
        <taxon>Bacilli</taxon>
        <taxon>Bacillales</taxon>
        <taxon>Paenibacillaceae</taxon>
        <taxon>Paenibacillus</taxon>
    </lineage>
</organism>
<keyword evidence="9 11" id="KW-0560">Oxidoreductase</keyword>
<reference evidence="13 14" key="1">
    <citation type="submission" date="2014-04" db="EMBL/GenBank/DDBJ databases">
        <authorList>
            <person name="Bishop-Lilly K.A."/>
            <person name="Broomall S.M."/>
            <person name="Chain P.S."/>
            <person name="Chertkov O."/>
            <person name="Coyne S.R."/>
            <person name="Daligault H.E."/>
            <person name="Davenport K.W."/>
            <person name="Erkkila T."/>
            <person name="Frey K.G."/>
            <person name="Gibbons H.S."/>
            <person name="Gu W."/>
            <person name="Jaissle J."/>
            <person name="Johnson S.L."/>
            <person name="Koroleva G.I."/>
            <person name="Ladner J.T."/>
            <person name="Lo C.-C."/>
            <person name="Minogue T.D."/>
            <person name="Munk C."/>
            <person name="Palacios G.F."/>
            <person name="Redden C.L."/>
            <person name="Rosenzweig C.N."/>
            <person name="Scholz M.B."/>
            <person name="Teshima H."/>
            <person name="Xu Y."/>
        </authorList>
    </citation>
    <scope>NUCLEOTIDE SEQUENCE [LARGE SCALE GENOMIC DNA]</scope>
    <source>
        <strain evidence="13 14">8244</strain>
    </source>
</reference>
<keyword evidence="10 11" id="KW-0350">Heme biosynthesis</keyword>
<name>A0A090YLX9_PAEMA</name>
<keyword evidence="7 11" id="KW-0285">Flavoprotein</keyword>
<comment type="function">
    <text evidence="11">Involved in coproporphyrin-dependent heme b biosynthesis. Catalyzes the oxidation of coproporphyrinogen III to coproporphyrin III.</text>
</comment>
<dbReference type="Gene3D" id="3.90.660.20">
    <property type="entry name" value="Protoporphyrinogen oxidase, mitochondrial, domain 2"/>
    <property type="match status" value="1"/>
</dbReference>
<dbReference type="Pfam" id="PF01593">
    <property type="entry name" value="Amino_oxidase"/>
    <property type="match status" value="1"/>
</dbReference>
<dbReference type="InterPro" id="IPR002937">
    <property type="entry name" value="Amino_oxidase"/>
</dbReference>
<evidence type="ECO:0000259" key="12">
    <source>
        <dbReference type="Pfam" id="PF01593"/>
    </source>
</evidence>
<comment type="cofactor">
    <cofactor evidence="2 11">
        <name>FAD</name>
        <dbReference type="ChEBI" id="CHEBI:57692"/>
    </cofactor>
</comment>
<dbReference type="GO" id="GO:0004729">
    <property type="term" value="F:oxygen-dependent protoporphyrinogen oxidase activity"/>
    <property type="evidence" value="ECO:0007669"/>
    <property type="project" value="UniProtKB-UniRule"/>
</dbReference>
<dbReference type="OrthoDB" id="9805195at2"/>
<dbReference type="EC" id="1.3.3.15" evidence="5 11"/>
<comment type="pathway">
    <text evidence="3 11">Porphyrin-containing compound metabolism; protoheme biosynthesis.</text>
</comment>
<comment type="caution">
    <text evidence="13">The sequence shown here is derived from an EMBL/GenBank/DDBJ whole genome shotgun (WGS) entry which is preliminary data.</text>
</comment>
<evidence type="ECO:0000313" key="13">
    <source>
        <dbReference type="EMBL" id="KFM93135.1"/>
    </source>
</evidence>
<dbReference type="GO" id="GO:0005737">
    <property type="term" value="C:cytoplasm"/>
    <property type="evidence" value="ECO:0007669"/>
    <property type="project" value="UniProtKB-SubCell"/>
</dbReference>
<dbReference type="SUPFAM" id="SSF51905">
    <property type="entry name" value="FAD/NAD(P)-binding domain"/>
    <property type="match status" value="1"/>
</dbReference>
<dbReference type="Proteomes" id="UP000029278">
    <property type="component" value="Unassembled WGS sequence"/>
</dbReference>
<sequence>MSKKIAVIGGGITGLSAAYYVRKLLREQGVNAGVTLVEQSDRLGGKIRSLRRDGFTIEQGPDSMIARKPAALELIRELGLEDKLAGTNPQAKRSYILHRGKFHPMPPGLMLGIPTQMWPMVKTGLLSPAGKLRAAMDLLLPARRGGGDESLGGFIRRRLGREVLEQMTEPLLAGIYAGDTEQLSLKATFPQFMEMERKHRSLILGLLAGKKQPPRPGGSQVPLPKAAQTSMFLTLTGGLEGLTEALEESLSEEKIITGQAVTGLSQQEAGYELNLSGGERLNADGVILAVPAFAAARLLDGVPEAAYLERVRYVSVANLAFAYRREDVPHDLNGSGVLIPRGEGRMITAITWVSSKWLHSAPGDKALLRAYIGRLGDEAWTAMCRADIERRVAAELRDLLGIAASPLFCELAALPESMPQYPVGHVERLEALRGALCRAKPGLLLCGAGYAGVGIPDCIRQGKEAAESMAAYLRDGR</sequence>
<evidence type="ECO:0000256" key="9">
    <source>
        <dbReference type="ARBA" id="ARBA00023002"/>
    </source>
</evidence>
<gene>
    <name evidence="13" type="primary">hemG</name>
    <name evidence="13" type="ORF">DJ90_2794</name>
</gene>
<dbReference type="EMBL" id="JMQA01000053">
    <property type="protein sequence ID" value="KFM93135.1"/>
    <property type="molecule type" value="Genomic_DNA"/>
</dbReference>
<evidence type="ECO:0000256" key="6">
    <source>
        <dbReference type="ARBA" id="ARBA00019046"/>
    </source>
</evidence>
<keyword evidence="11" id="KW-0963">Cytoplasm</keyword>
<evidence type="ECO:0000256" key="4">
    <source>
        <dbReference type="ARBA" id="ARBA00008310"/>
    </source>
</evidence>
<keyword evidence="8 11" id="KW-0274">FAD</keyword>